<dbReference type="OrthoDB" id="671439at2759"/>
<evidence type="ECO:0000313" key="3">
    <source>
        <dbReference type="Proteomes" id="UP000243217"/>
    </source>
</evidence>
<dbReference type="STRING" id="74557.A0A1V9Z803"/>
<dbReference type="InterPro" id="IPR013830">
    <property type="entry name" value="SGNH_hydro"/>
</dbReference>
<comment type="caution">
    <text evidence="2">The sequence shown here is derived from an EMBL/GenBank/DDBJ whole genome shotgun (WGS) entry which is preliminary data.</text>
</comment>
<reference evidence="2 3" key="1">
    <citation type="journal article" date="2014" name="Genome Biol. Evol.">
        <title>The secreted proteins of Achlya hypogyna and Thraustotheca clavata identify the ancestral oomycete secretome and reveal gene acquisitions by horizontal gene transfer.</title>
        <authorList>
            <person name="Misner I."/>
            <person name="Blouin N."/>
            <person name="Leonard G."/>
            <person name="Richards T.A."/>
            <person name="Lane C.E."/>
        </authorList>
    </citation>
    <scope>NUCLEOTIDE SEQUENCE [LARGE SCALE GENOMIC DNA]</scope>
    <source>
        <strain evidence="2 3">ATCC 34112</strain>
    </source>
</reference>
<dbReference type="Gene3D" id="3.40.50.1110">
    <property type="entry name" value="SGNH hydrolase"/>
    <property type="match status" value="1"/>
</dbReference>
<proteinExistence type="predicted"/>
<sequence>MGYIRVKGAPLIIMLGDSITEIASDPRRQGFQVQLTGDYVGRADVINRGISGWNTAMWLDVLPAMIDEWREKQPMLIVIFLGTNDASLPTGESKARYVPLDKYKENLHKLVASFSAAYPLCKYIFLSPPPVNNGAWSHTDKLNEVTAHYAAACLDVAKELKIPAVDFYNTMQGQWDLFYDGLHFSPKGMILAHELITKCIREAYPAMTPEALPHEFIHDL</sequence>
<feature type="domain" description="SGNH hydrolase-type esterase" evidence="1">
    <location>
        <begin position="15"/>
        <end position="189"/>
    </location>
</feature>
<dbReference type="EMBL" id="JNBS01002211">
    <property type="protein sequence ID" value="OQR94037.1"/>
    <property type="molecule type" value="Genomic_DNA"/>
</dbReference>
<evidence type="ECO:0000313" key="2">
    <source>
        <dbReference type="EMBL" id="OQR94037.1"/>
    </source>
</evidence>
<evidence type="ECO:0000259" key="1">
    <source>
        <dbReference type="Pfam" id="PF13472"/>
    </source>
</evidence>
<dbReference type="InterPro" id="IPR045136">
    <property type="entry name" value="Iah1-like"/>
</dbReference>
<accession>A0A1V9Z803</accession>
<organism evidence="2 3">
    <name type="scientific">Thraustotheca clavata</name>
    <dbReference type="NCBI Taxonomy" id="74557"/>
    <lineage>
        <taxon>Eukaryota</taxon>
        <taxon>Sar</taxon>
        <taxon>Stramenopiles</taxon>
        <taxon>Oomycota</taxon>
        <taxon>Saprolegniomycetes</taxon>
        <taxon>Saprolegniales</taxon>
        <taxon>Achlyaceae</taxon>
        <taxon>Thraustotheca</taxon>
    </lineage>
</organism>
<dbReference type="CDD" id="cd01838">
    <property type="entry name" value="Isoamyl_acetate_hydrolase_like"/>
    <property type="match status" value="1"/>
</dbReference>
<protein>
    <submittedName>
        <fullName evidence="2">Isoamyl acetate-hydrolyzing esterase 1</fullName>
    </submittedName>
</protein>
<name>A0A1V9Z803_9STRA</name>
<gene>
    <name evidence="2" type="ORF">THRCLA_08267</name>
</gene>
<dbReference type="PANTHER" id="PTHR14209:SF19">
    <property type="entry name" value="ISOAMYL ACETATE-HYDROLYZING ESTERASE 1 HOMOLOG"/>
    <property type="match status" value="1"/>
</dbReference>
<dbReference type="Pfam" id="PF13472">
    <property type="entry name" value="Lipase_GDSL_2"/>
    <property type="match status" value="1"/>
</dbReference>
<keyword evidence="3" id="KW-1185">Reference proteome</keyword>
<dbReference type="SUPFAM" id="SSF52266">
    <property type="entry name" value="SGNH hydrolase"/>
    <property type="match status" value="1"/>
</dbReference>
<dbReference type="Proteomes" id="UP000243217">
    <property type="component" value="Unassembled WGS sequence"/>
</dbReference>
<dbReference type="InterPro" id="IPR036514">
    <property type="entry name" value="SGNH_hydro_sf"/>
</dbReference>
<dbReference type="PANTHER" id="PTHR14209">
    <property type="entry name" value="ISOAMYL ACETATE-HYDROLYZING ESTERASE 1"/>
    <property type="match status" value="1"/>
</dbReference>
<dbReference type="AlphaFoldDB" id="A0A1V9Z803"/>